<accession>A0ABV0IR93</accession>
<protein>
    <submittedName>
        <fullName evidence="1">Uncharacterized protein</fullName>
    </submittedName>
</protein>
<proteinExistence type="predicted"/>
<gene>
    <name evidence="1" type="ORF">ABI908_06665</name>
</gene>
<comment type="caution">
    <text evidence="1">The sequence shown here is derived from an EMBL/GenBank/DDBJ whole genome shotgun (WGS) entry which is preliminary data.</text>
</comment>
<evidence type="ECO:0000313" key="2">
    <source>
        <dbReference type="Proteomes" id="UP001462502"/>
    </source>
</evidence>
<dbReference type="Proteomes" id="UP001462502">
    <property type="component" value="Unassembled WGS sequence"/>
</dbReference>
<dbReference type="EMBL" id="JBDXMI010000001">
    <property type="protein sequence ID" value="MEO9383801.1"/>
    <property type="molecule type" value="Genomic_DNA"/>
</dbReference>
<reference evidence="1 2" key="1">
    <citation type="submission" date="2024-05" db="EMBL/GenBank/DDBJ databases">
        <authorList>
            <person name="De Oliveira J.P."/>
            <person name="Noriler S.A."/>
            <person name="De Oliveira A.G."/>
            <person name="Sipoli D.S."/>
        </authorList>
    </citation>
    <scope>NUCLEOTIDE SEQUENCE [LARGE SCALE GENOMIC DNA]</scope>
    <source>
        <strain evidence="1 2">LABIM192</strain>
    </source>
</reference>
<dbReference type="InterPro" id="IPR023214">
    <property type="entry name" value="HAD_sf"/>
</dbReference>
<dbReference type="SUPFAM" id="SSF56784">
    <property type="entry name" value="HAD-like"/>
    <property type="match status" value="1"/>
</dbReference>
<evidence type="ECO:0000313" key="1">
    <source>
        <dbReference type="EMBL" id="MEO9383801.1"/>
    </source>
</evidence>
<sequence length="402" mass="43618">MERFGVGCGLMGRRVEAECRKGGWLLASDVEGPLFLGDFIAEALSSALKPEDGGTDALPSYGQILYGEGYAAFSADTTPLRRPEGGRGPPPAGGYTLAQEGTDTIFALPLLLAAGVDYGRLETLALNSSATPGAPAMAESLREMDWQLAGITTAPERPYRTLAERQGWLESGWVLGSPFPLDDAEACLRRMGCWEREMALVQAYLRDAYALVDGHSEVWMDGATRRRHVSDAGRRGLRARFRRFYREELGISYSLGERRARRPATMLGRIVEDCAMVGDRAKAALALSLARRTGGLERLVAMGDGANDAAMLRRARWSIGVNGPDAARAAVIGLVTDDMCCLPVLLRLIERSGDDVDAVIGRAQAELRGAALVHRGGAGLSAEWADRHRMMKRKLRGEFVTY</sequence>
<dbReference type="RefSeq" id="WP_145964054.1">
    <property type="nucleotide sequence ID" value="NZ_CP029495.1"/>
</dbReference>
<organism evidence="1 2">
    <name type="scientific">Chromobacterium phragmitis</name>
    <dbReference type="NCBI Taxonomy" id="2202141"/>
    <lineage>
        <taxon>Bacteria</taxon>
        <taxon>Pseudomonadati</taxon>
        <taxon>Pseudomonadota</taxon>
        <taxon>Betaproteobacteria</taxon>
        <taxon>Neisseriales</taxon>
        <taxon>Chromobacteriaceae</taxon>
        <taxon>Chromobacterium</taxon>
    </lineage>
</organism>
<dbReference type="Gene3D" id="3.40.50.1000">
    <property type="entry name" value="HAD superfamily/HAD-like"/>
    <property type="match status" value="1"/>
</dbReference>
<name>A0ABV0IR93_9NEIS</name>
<dbReference type="InterPro" id="IPR036412">
    <property type="entry name" value="HAD-like_sf"/>
</dbReference>
<keyword evidence="2" id="KW-1185">Reference proteome</keyword>